<feature type="transmembrane region" description="Helical" evidence="1">
    <location>
        <begin position="34"/>
        <end position="52"/>
    </location>
</feature>
<evidence type="ECO:0000313" key="3">
    <source>
        <dbReference type="Proteomes" id="UP000675781"/>
    </source>
</evidence>
<dbReference type="EMBL" id="JAGSOG010000263">
    <property type="protein sequence ID" value="MBR7838166.1"/>
    <property type="molecule type" value="Genomic_DNA"/>
</dbReference>
<dbReference type="RefSeq" id="WP_212532625.1">
    <property type="nucleotide sequence ID" value="NZ_JAGSOG010000263.1"/>
</dbReference>
<keyword evidence="1" id="KW-0812">Transmembrane</keyword>
<proteinExistence type="predicted"/>
<keyword evidence="1" id="KW-0472">Membrane</keyword>
<dbReference type="Proteomes" id="UP000675781">
    <property type="component" value="Unassembled WGS sequence"/>
</dbReference>
<protein>
    <submittedName>
        <fullName evidence="2">Uncharacterized protein</fullName>
    </submittedName>
</protein>
<comment type="caution">
    <text evidence="2">The sequence shown here is derived from an EMBL/GenBank/DDBJ whole genome shotgun (WGS) entry which is preliminary data.</text>
</comment>
<evidence type="ECO:0000256" key="1">
    <source>
        <dbReference type="SAM" id="Phobius"/>
    </source>
</evidence>
<evidence type="ECO:0000313" key="2">
    <source>
        <dbReference type="EMBL" id="MBR7838166.1"/>
    </source>
</evidence>
<accession>A0A941IW05</accession>
<keyword evidence="1" id="KW-1133">Transmembrane helix</keyword>
<keyword evidence="3" id="KW-1185">Reference proteome</keyword>
<sequence>MGAASRVIRFIFIAGFVEGTCAHAYDVACGGLHAYRGFPLVSQVLFQLLLVIDPLAAVLAWRRIPAAPLLGAAIMLADAAANWQGNWPSVRADPGLLLRPYGLSMITLFGLFVLVTALPLRRSLRAGRDAAHPAPA</sequence>
<gene>
    <name evidence="2" type="ORF">KDL01_33145</name>
</gene>
<feature type="transmembrane region" description="Helical" evidence="1">
    <location>
        <begin position="64"/>
        <end position="81"/>
    </location>
</feature>
<feature type="non-terminal residue" evidence="2">
    <location>
        <position position="136"/>
    </location>
</feature>
<name>A0A941IW05_9ACTN</name>
<reference evidence="2" key="1">
    <citation type="submission" date="2021-04" db="EMBL/GenBank/DDBJ databases">
        <title>Genome based classification of Actinospica acidithermotolerans sp. nov., an actinobacterium isolated from an Indonesian hot spring.</title>
        <authorList>
            <person name="Kusuma A.B."/>
            <person name="Putra K.E."/>
            <person name="Nafisah S."/>
            <person name="Loh J."/>
            <person name="Nouioui I."/>
            <person name="Goodfellow M."/>
        </authorList>
    </citation>
    <scope>NUCLEOTIDE SEQUENCE</scope>
    <source>
        <strain evidence="2">CSCA 57</strain>
    </source>
</reference>
<dbReference type="AlphaFoldDB" id="A0A941IW05"/>
<feature type="transmembrane region" description="Helical" evidence="1">
    <location>
        <begin position="101"/>
        <end position="120"/>
    </location>
</feature>
<organism evidence="2 3">
    <name type="scientific">Actinospica durhamensis</name>
    <dbReference type="NCBI Taxonomy" id="1508375"/>
    <lineage>
        <taxon>Bacteria</taxon>
        <taxon>Bacillati</taxon>
        <taxon>Actinomycetota</taxon>
        <taxon>Actinomycetes</taxon>
        <taxon>Catenulisporales</taxon>
        <taxon>Actinospicaceae</taxon>
        <taxon>Actinospica</taxon>
    </lineage>
</organism>